<reference evidence="2" key="1">
    <citation type="submission" date="2023-07" db="EMBL/GenBank/DDBJ databases">
        <title>Whole genome shotgun sequence of Streptomyces cacaoi subsp. asoensis NBRC 13813.</title>
        <authorList>
            <person name="Komaki H."/>
            <person name="Tamura T."/>
        </authorList>
    </citation>
    <scope>NUCLEOTIDE SEQUENCE [LARGE SCALE GENOMIC DNA]</scope>
    <source>
        <strain evidence="2">NBRC 13813</strain>
    </source>
</reference>
<organism evidence="1 2">
    <name type="scientific">Streptomyces asoensis</name>
    <dbReference type="NCBI Taxonomy" id="249586"/>
    <lineage>
        <taxon>Bacteria</taxon>
        <taxon>Bacillati</taxon>
        <taxon>Actinomycetota</taxon>
        <taxon>Actinomycetes</taxon>
        <taxon>Kitasatosporales</taxon>
        <taxon>Streptomycetaceae</taxon>
        <taxon>Streptomyces</taxon>
    </lineage>
</organism>
<dbReference type="Proteomes" id="UP000649259">
    <property type="component" value="Unassembled WGS sequence"/>
</dbReference>
<keyword evidence="2" id="KW-1185">Reference proteome</keyword>
<sequence length="70" mass="7277">MSSGIVILPSLPVDAVAAARSSVSAPPESQAVAVSASTEARAKAPSTGEVRRRAFLPRRAVDDGRMDRMV</sequence>
<evidence type="ECO:0000313" key="2">
    <source>
        <dbReference type="Proteomes" id="UP000649259"/>
    </source>
</evidence>
<protein>
    <recommendedName>
        <fullName evidence="3">Secreted protein</fullName>
    </recommendedName>
</protein>
<name>A0ABQ3S9Y6_9ACTN</name>
<evidence type="ECO:0000313" key="1">
    <source>
        <dbReference type="EMBL" id="GHI64940.1"/>
    </source>
</evidence>
<evidence type="ECO:0008006" key="3">
    <source>
        <dbReference type="Google" id="ProtNLM"/>
    </source>
</evidence>
<proteinExistence type="predicted"/>
<gene>
    <name evidence="1" type="ORF">Saso_65900</name>
</gene>
<comment type="caution">
    <text evidence="1">The sequence shown here is derived from an EMBL/GenBank/DDBJ whole genome shotgun (WGS) entry which is preliminary data.</text>
</comment>
<dbReference type="EMBL" id="BNEB01000005">
    <property type="protein sequence ID" value="GHI64940.1"/>
    <property type="molecule type" value="Genomic_DNA"/>
</dbReference>
<accession>A0ABQ3S9Y6</accession>